<evidence type="ECO:0000313" key="3">
    <source>
        <dbReference type="Proteomes" id="UP000824242"/>
    </source>
</evidence>
<feature type="signal peptide" evidence="1">
    <location>
        <begin position="1"/>
        <end position="23"/>
    </location>
</feature>
<reference evidence="2" key="1">
    <citation type="submission" date="2020-10" db="EMBL/GenBank/DDBJ databases">
        <authorList>
            <person name="Gilroy R."/>
        </authorList>
    </citation>
    <scope>NUCLEOTIDE SEQUENCE</scope>
    <source>
        <strain evidence="2">ChiSxjej1B13-7958</strain>
    </source>
</reference>
<reference evidence="2" key="2">
    <citation type="journal article" date="2021" name="PeerJ">
        <title>Extensive microbial diversity within the chicken gut microbiome revealed by metagenomics and culture.</title>
        <authorList>
            <person name="Gilroy R."/>
            <person name="Ravi A."/>
            <person name="Getino M."/>
            <person name="Pursley I."/>
            <person name="Horton D.L."/>
            <person name="Alikhan N.F."/>
            <person name="Baker D."/>
            <person name="Gharbi K."/>
            <person name="Hall N."/>
            <person name="Watson M."/>
            <person name="Adriaenssens E.M."/>
            <person name="Foster-Nyarko E."/>
            <person name="Jarju S."/>
            <person name="Secka A."/>
            <person name="Antonio M."/>
            <person name="Oren A."/>
            <person name="Chaudhuri R.R."/>
            <person name="La Ragione R."/>
            <person name="Hildebrand F."/>
            <person name="Pallen M.J."/>
        </authorList>
    </citation>
    <scope>NUCLEOTIDE SEQUENCE</scope>
    <source>
        <strain evidence="2">ChiSxjej1B13-7958</strain>
    </source>
</reference>
<dbReference type="Proteomes" id="UP000824242">
    <property type="component" value="Unassembled WGS sequence"/>
</dbReference>
<dbReference type="PROSITE" id="PS51257">
    <property type="entry name" value="PROKAR_LIPOPROTEIN"/>
    <property type="match status" value="1"/>
</dbReference>
<feature type="chain" id="PRO_5038381379" evidence="1">
    <location>
        <begin position="24"/>
        <end position="166"/>
    </location>
</feature>
<dbReference type="AlphaFoldDB" id="A0A9D1AK64"/>
<dbReference type="Pfam" id="PF14270">
    <property type="entry name" value="DUF4358"/>
    <property type="match status" value="1"/>
</dbReference>
<gene>
    <name evidence="2" type="ORF">IAB89_00755</name>
</gene>
<dbReference type="InterPro" id="IPR025648">
    <property type="entry name" value="DUF4358"/>
</dbReference>
<protein>
    <submittedName>
        <fullName evidence="2">DUF4358 domain-containing protein</fullName>
    </submittedName>
</protein>
<name>A0A9D1AK64_9FIRM</name>
<organism evidence="2 3">
    <name type="scientific">Candidatus Caccousia avicola</name>
    <dbReference type="NCBI Taxonomy" id="2840721"/>
    <lineage>
        <taxon>Bacteria</taxon>
        <taxon>Bacillati</taxon>
        <taxon>Bacillota</taxon>
        <taxon>Clostridia</taxon>
        <taxon>Eubacteriales</taxon>
        <taxon>Oscillospiraceae</taxon>
        <taxon>Oscillospiraceae incertae sedis</taxon>
        <taxon>Candidatus Caccousia</taxon>
    </lineage>
</organism>
<dbReference type="EMBL" id="DVGZ01000009">
    <property type="protein sequence ID" value="HIR46176.1"/>
    <property type="molecule type" value="Genomic_DNA"/>
</dbReference>
<evidence type="ECO:0000256" key="1">
    <source>
        <dbReference type="SAM" id="SignalP"/>
    </source>
</evidence>
<comment type="caution">
    <text evidence="2">The sequence shown here is derived from an EMBL/GenBank/DDBJ whole genome shotgun (WGS) entry which is preliminary data.</text>
</comment>
<keyword evidence="1" id="KW-0732">Signal</keyword>
<evidence type="ECO:0000313" key="2">
    <source>
        <dbReference type="EMBL" id="HIR46176.1"/>
    </source>
</evidence>
<sequence length="166" mass="17470">MKLRFLKKIAAAAAACVLVFALASCSSNEPAGGNADVTLDPAALADSLHDGLTFQDQLTALEGDAAMGIYSLDNTTVAQLKVYVSTGATAEEIAVIETVGGDAVKTVQDAMEKRIEDQKAAFENYQPKEMTKLENPLVETRGKYVILCLSDDNDAARAIIDEAAGA</sequence>
<accession>A0A9D1AK64</accession>
<proteinExistence type="predicted"/>